<keyword evidence="6 7" id="KW-0472">Membrane</keyword>
<feature type="transmembrane region" description="Helical" evidence="7">
    <location>
        <begin position="437"/>
        <end position="456"/>
    </location>
</feature>
<comment type="caution">
    <text evidence="8">The sequence shown here is derived from an EMBL/GenBank/DDBJ whole genome shotgun (WGS) entry which is preliminary data.</text>
</comment>
<dbReference type="InterPro" id="IPR002528">
    <property type="entry name" value="MATE_fam"/>
</dbReference>
<feature type="transmembrane region" description="Helical" evidence="7">
    <location>
        <begin position="409"/>
        <end position="431"/>
    </location>
</feature>
<feature type="transmembrane region" description="Helical" evidence="7">
    <location>
        <begin position="337"/>
        <end position="356"/>
    </location>
</feature>
<reference evidence="8 9" key="1">
    <citation type="submission" date="2020-08" db="EMBL/GenBank/DDBJ databases">
        <title>Cohnella phylogeny.</title>
        <authorList>
            <person name="Dunlap C."/>
        </authorList>
    </citation>
    <scope>NUCLEOTIDE SEQUENCE [LARGE SCALE GENOMIC DNA]</scope>
    <source>
        <strain evidence="8 9">DSM 25239</strain>
    </source>
</reference>
<feature type="transmembrane region" description="Helical" evidence="7">
    <location>
        <begin position="217"/>
        <end position="240"/>
    </location>
</feature>
<feature type="transmembrane region" description="Helical" evidence="7">
    <location>
        <begin position="184"/>
        <end position="205"/>
    </location>
</feature>
<keyword evidence="3" id="KW-1003">Cell membrane</keyword>
<keyword evidence="9" id="KW-1185">Reference proteome</keyword>
<proteinExistence type="predicted"/>
<dbReference type="PANTHER" id="PTHR42925:SF1">
    <property type="entry name" value="VIRULENCE FACTOR MVIN"/>
    <property type="match status" value="1"/>
</dbReference>
<evidence type="ECO:0000256" key="5">
    <source>
        <dbReference type="ARBA" id="ARBA00022989"/>
    </source>
</evidence>
<sequence length="483" mass="52753">MITWVGLAKIDESIIFSYGQLEVVLPVATDRQLNLFRLTWPILLENLLFMLMSSADTLMLSGVSDEAVSAVGVASQFVFIAILIIGVINNGADVVISQYLGSGRRMEASKISALTVTMNLLTGLAMSAIFFAFSEPLMSLMNLEEGTLDMAVSYLRIVGGWIFFQAIINALSGIVRTYGYPKEAMFVSLGMNVVHVILNYLLIFGKAGLPELGTEGAALSTVISRGFAVVVFFWMMYRIVDYKIPFKDYLSFSKEYLGKILKIGVPTALESVLYHTCQSVFLYYVTILGETALASRQYAMNISMYVFLFSSACGMATAILVGRLVGGSRPEDAYRRVWASARWSVLITVAIDLIVIAVRHPLMGLFTDNPDILKLAAQMVVLSLVLETGRSLNLILVPALRAAGDAKYTVYWGIVSMVGMSLPLGYLLVFVLDMGLAGVWLAIAADEWARGIIMLFRWRSKAWKGKSLVGPSSPSSSAALGAE</sequence>
<dbReference type="InterPro" id="IPR048279">
    <property type="entry name" value="MdtK-like"/>
</dbReference>
<organism evidence="8 9">
    <name type="scientific">Cohnella xylanilytica</name>
    <dbReference type="NCBI Taxonomy" id="557555"/>
    <lineage>
        <taxon>Bacteria</taxon>
        <taxon>Bacillati</taxon>
        <taxon>Bacillota</taxon>
        <taxon>Bacilli</taxon>
        <taxon>Bacillales</taxon>
        <taxon>Paenibacillaceae</taxon>
        <taxon>Cohnella</taxon>
    </lineage>
</organism>
<evidence type="ECO:0000256" key="3">
    <source>
        <dbReference type="ARBA" id="ARBA00022475"/>
    </source>
</evidence>
<evidence type="ECO:0000313" key="8">
    <source>
        <dbReference type="EMBL" id="MBB6693512.1"/>
    </source>
</evidence>
<feature type="transmembrane region" description="Helical" evidence="7">
    <location>
        <begin position="111"/>
        <end position="133"/>
    </location>
</feature>
<dbReference type="PANTHER" id="PTHR42925">
    <property type="entry name" value="MULTIDRUG AND TOXIN EFFLUX PROTEIN MATE FAMILY"/>
    <property type="match status" value="1"/>
</dbReference>
<dbReference type="GO" id="GO:0042910">
    <property type="term" value="F:xenobiotic transmembrane transporter activity"/>
    <property type="evidence" value="ECO:0007669"/>
    <property type="project" value="InterPro"/>
</dbReference>
<feature type="transmembrane region" description="Helical" evidence="7">
    <location>
        <begin position="376"/>
        <end position="397"/>
    </location>
</feature>
<keyword evidence="4 7" id="KW-0812">Transmembrane</keyword>
<dbReference type="AlphaFoldDB" id="A0A841U234"/>
<feature type="transmembrane region" description="Helical" evidence="7">
    <location>
        <begin position="260"/>
        <end position="284"/>
    </location>
</feature>
<evidence type="ECO:0000256" key="2">
    <source>
        <dbReference type="ARBA" id="ARBA00022448"/>
    </source>
</evidence>
<evidence type="ECO:0000256" key="6">
    <source>
        <dbReference type="ARBA" id="ARBA00023136"/>
    </source>
</evidence>
<feature type="transmembrane region" description="Helical" evidence="7">
    <location>
        <begin position="67"/>
        <end position="90"/>
    </location>
</feature>
<dbReference type="Pfam" id="PF01554">
    <property type="entry name" value="MatE"/>
    <property type="match status" value="2"/>
</dbReference>
<dbReference type="CDD" id="cd13134">
    <property type="entry name" value="MATE_like_8"/>
    <property type="match status" value="1"/>
</dbReference>
<keyword evidence="5 7" id="KW-1133">Transmembrane helix</keyword>
<evidence type="ECO:0000256" key="1">
    <source>
        <dbReference type="ARBA" id="ARBA00004651"/>
    </source>
</evidence>
<comment type="subcellular location">
    <subcellularLocation>
        <location evidence="1">Cell membrane</location>
        <topology evidence="1">Multi-pass membrane protein</topology>
    </subcellularLocation>
</comment>
<protein>
    <submittedName>
        <fullName evidence="8">MATE family efflux transporter</fullName>
    </submittedName>
</protein>
<dbReference type="PIRSF" id="PIRSF006603">
    <property type="entry name" value="DinF"/>
    <property type="match status" value="1"/>
</dbReference>
<dbReference type="EMBL" id="JACJVR010000074">
    <property type="protein sequence ID" value="MBB6693512.1"/>
    <property type="molecule type" value="Genomic_DNA"/>
</dbReference>
<evidence type="ECO:0000256" key="4">
    <source>
        <dbReference type="ARBA" id="ARBA00022692"/>
    </source>
</evidence>
<dbReference type="NCBIfam" id="TIGR00797">
    <property type="entry name" value="matE"/>
    <property type="match status" value="1"/>
</dbReference>
<dbReference type="InterPro" id="IPR047135">
    <property type="entry name" value="YsiQ"/>
</dbReference>
<accession>A0A841U234</accession>
<feature type="transmembrane region" description="Helical" evidence="7">
    <location>
        <begin position="153"/>
        <end position="172"/>
    </location>
</feature>
<gene>
    <name evidence="8" type="ORF">H7B90_19145</name>
</gene>
<keyword evidence="2" id="KW-0813">Transport</keyword>
<feature type="transmembrane region" description="Helical" evidence="7">
    <location>
        <begin position="304"/>
        <end position="325"/>
    </location>
</feature>
<name>A0A841U234_9BACL</name>
<dbReference type="Proteomes" id="UP000553776">
    <property type="component" value="Unassembled WGS sequence"/>
</dbReference>
<evidence type="ECO:0000313" key="9">
    <source>
        <dbReference type="Proteomes" id="UP000553776"/>
    </source>
</evidence>
<feature type="transmembrane region" description="Helical" evidence="7">
    <location>
        <begin position="35"/>
        <end position="55"/>
    </location>
</feature>
<evidence type="ECO:0000256" key="7">
    <source>
        <dbReference type="SAM" id="Phobius"/>
    </source>
</evidence>
<dbReference type="GO" id="GO:0005886">
    <property type="term" value="C:plasma membrane"/>
    <property type="evidence" value="ECO:0007669"/>
    <property type="project" value="UniProtKB-SubCell"/>
</dbReference>
<dbReference type="GO" id="GO:0015297">
    <property type="term" value="F:antiporter activity"/>
    <property type="evidence" value="ECO:0007669"/>
    <property type="project" value="InterPro"/>
</dbReference>